<keyword evidence="3 7" id="KW-0689">Ribosomal protein</keyword>
<evidence type="ECO:0000313" key="9">
    <source>
        <dbReference type="EMBL" id="MCS5709381.1"/>
    </source>
</evidence>
<dbReference type="InterPro" id="IPR001209">
    <property type="entry name" value="Ribosomal_uS14"/>
</dbReference>
<dbReference type="GO" id="GO:0006412">
    <property type="term" value="P:translation"/>
    <property type="evidence" value="ECO:0007669"/>
    <property type="project" value="UniProtKB-UniRule"/>
</dbReference>
<gene>
    <name evidence="7 8" type="primary">rpsN</name>
    <name evidence="8" type="ORF">CC99x_01021</name>
    <name evidence="9" type="ORF">CC99x_010740</name>
</gene>
<dbReference type="STRING" id="437022.CC99x_01021"/>
<dbReference type="EMBL" id="LKHV02000001">
    <property type="protein sequence ID" value="MCS5709381.1"/>
    <property type="molecule type" value="Genomic_DNA"/>
</dbReference>
<evidence type="ECO:0000313" key="10">
    <source>
        <dbReference type="Proteomes" id="UP000051494"/>
    </source>
</evidence>
<accession>A0A0Q9YR70</accession>
<dbReference type="GO" id="GO:0015935">
    <property type="term" value="C:small ribosomal subunit"/>
    <property type="evidence" value="ECO:0007669"/>
    <property type="project" value="TreeGrafter"/>
</dbReference>
<dbReference type="InterPro" id="IPR023036">
    <property type="entry name" value="Ribosomal_uS14_bac/plastid"/>
</dbReference>
<dbReference type="NCBIfam" id="NF006477">
    <property type="entry name" value="PRK08881.1"/>
    <property type="match status" value="1"/>
</dbReference>
<keyword evidence="7" id="KW-0694">RNA-binding</keyword>
<reference evidence="9" key="3">
    <citation type="submission" date="2021-06" db="EMBL/GenBank/DDBJ databases">
        <title>Genomic Description and Analysis of Intracellular Bacteria, Candidatus Berkiella cookevillensis and Candidatus Berkiella aquae.</title>
        <authorList>
            <person name="Kidane D.T."/>
            <person name="Mehari Y.T."/>
            <person name="Rice F.C."/>
            <person name="Arivett B.A."/>
            <person name="Farone A.L."/>
            <person name="Berk S.G."/>
            <person name="Farone M.B."/>
        </authorList>
    </citation>
    <scope>NUCLEOTIDE SEQUENCE</scope>
    <source>
        <strain evidence="9">CC99</strain>
    </source>
</reference>
<comment type="similarity">
    <text evidence="2 7">Belongs to the universal ribosomal protein uS14 family.</text>
</comment>
<dbReference type="PANTHER" id="PTHR19836:SF19">
    <property type="entry name" value="SMALL RIBOSOMAL SUBUNIT PROTEIN US14M"/>
    <property type="match status" value="1"/>
</dbReference>
<dbReference type="PANTHER" id="PTHR19836">
    <property type="entry name" value="30S RIBOSOMAL PROTEIN S14"/>
    <property type="match status" value="1"/>
</dbReference>
<reference evidence="9" key="2">
    <citation type="journal article" date="2016" name="Genome Announc.">
        <title>Draft Genome Sequences of Two Novel Amoeba-Resistant Intranuclear Bacteria, 'Candidatus Berkiella cookevillensis' and 'Candidatus Berkiella aquae'.</title>
        <authorList>
            <person name="Mehari Y.T."/>
            <person name="Arivett B.A."/>
            <person name="Farone A.L."/>
            <person name="Gunderson J.H."/>
            <person name="Farone M.B."/>
        </authorList>
    </citation>
    <scope>NUCLEOTIDE SEQUENCE</scope>
    <source>
        <strain evidence="9">CC99</strain>
    </source>
</reference>
<keyword evidence="7" id="KW-0699">rRNA-binding</keyword>
<sequence length="100" mass="11943">MASNRMMRREDKRIYLQRHREKREALKQKLSDPSLSIEEKYQVLSEMEKLPRDSSYVRLSHRCKLTGRARGVYRKFGVCRNMLRELAMRGEVPGLVKSSW</sequence>
<proteinExistence type="inferred from homology"/>
<dbReference type="PROSITE" id="PS00527">
    <property type="entry name" value="RIBOSOMAL_S14"/>
    <property type="match status" value="1"/>
</dbReference>
<keyword evidence="4 7" id="KW-0687">Ribonucleoprotein</keyword>
<evidence type="ECO:0000313" key="8">
    <source>
        <dbReference type="EMBL" id="KRG19031.1"/>
    </source>
</evidence>
<evidence type="ECO:0000256" key="7">
    <source>
        <dbReference type="HAMAP-Rule" id="MF_00537"/>
    </source>
</evidence>
<dbReference type="Pfam" id="PF00253">
    <property type="entry name" value="Ribosomal_S14"/>
    <property type="match status" value="1"/>
</dbReference>
<dbReference type="RefSeq" id="WP_057624143.1">
    <property type="nucleotide sequence ID" value="NZ_LKHV02000001.1"/>
</dbReference>
<dbReference type="Gene3D" id="1.10.287.1480">
    <property type="match status" value="1"/>
</dbReference>
<name>A0A0Q9YR70_9GAMM</name>
<dbReference type="InterPro" id="IPR018271">
    <property type="entry name" value="Ribosomal_uS14_CS"/>
</dbReference>
<dbReference type="GO" id="GO:0003735">
    <property type="term" value="F:structural constituent of ribosome"/>
    <property type="evidence" value="ECO:0007669"/>
    <property type="project" value="InterPro"/>
</dbReference>
<dbReference type="GO" id="GO:0005737">
    <property type="term" value="C:cytoplasm"/>
    <property type="evidence" value="ECO:0007669"/>
    <property type="project" value="UniProtKB-ARBA"/>
</dbReference>
<dbReference type="HAMAP" id="MF_00537">
    <property type="entry name" value="Ribosomal_uS14_1"/>
    <property type="match status" value="1"/>
</dbReference>
<evidence type="ECO:0000256" key="2">
    <source>
        <dbReference type="ARBA" id="ARBA00009083"/>
    </source>
</evidence>
<dbReference type="Proteomes" id="UP000051494">
    <property type="component" value="Unassembled WGS sequence"/>
</dbReference>
<organism evidence="8">
    <name type="scientific">Candidatus Berkiella cookevillensis</name>
    <dbReference type="NCBI Taxonomy" id="437022"/>
    <lineage>
        <taxon>Bacteria</taxon>
        <taxon>Pseudomonadati</taxon>
        <taxon>Pseudomonadota</taxon>
        <taxon>Gammaproteobacteria</taxon>
        <taxon>Candidatus Berkiellales</taxon>
        <taxon>Candidatus Berkiellaceae</taxon>
        <taxon>Candidatus Berkiella</taxon>
    </lineage>
</organism>
<reference evidence="8" key="1">
    <citation type="submission" date="2015-09" db="EMBL/GenBank/DDBJ databases">
        <title>Draft Genome Sequences of Two Novel Amoeba-resistant Intranuclear Bacteria, Candidatus Berkiella cookevillensis and Candidatus Berkiella aquae.</title>
        <authorList>
            <person name="Mehari Y.T."/>
            <person name="Arivett B.A."/>
            <person name="Farone A.L."/>
            <person name="Gunderson J.H."/>
            <person name="Farone M.B."/>
        </authorList>
    </citation>
    <scope>NUCLEOTIDE SEQUENCE [LARGE SCALE GENOMIC DNA]</scope>
    <source>
        <strain evidence="8">CC99</strain>
    </source>
</reference>
<dbReference type="SUPFAM" id="SSF57716">
    <property type="entry name" value="Glucocorticoid receptor-like (DNA-binding domain)"/>
    <property type="match status" value="1"/>
</dbReference>
<dbReference type="EMBL" id="LKHV01000004">
    <property type="protein sequence ID" value="KRG19031.1"/>
    <property type="molecule type" value="Genomic_DNA"/>
</dbReference>
<evidence type="ECO:0000256" key="1">
    <source>
        <dbReference type="ARBA" id="ARBA00003686"/>
    </source>
</evidence>
<dbReference type="OrthoDB" id="9810484at2"/>
<keyword evidence="10" id="KW-1185">Reference proteome</keyword>
<dbReference type="GO" id="GO:0019843">
    <property type="term" value="F:rRNA binding"/>
    <property type="evidence" value="ECO:0007669"/>
    <property type="project" value="UniProtKB-UniRule"/>
</dbReference>
<comment type="function">
    <text evidence="1 7">Binds 16S rRNA, required for the assembly of 30S particles and may also be responsible for determining the conformation of the 16S rRNA at the A site.</text>
</comment>
<dbReference type="FunFam" id="1.10.287.1480:FF:000001">
    <property type="entry name" value="30S ribosomal protein S14"/>
    <property type="match status" value="1"/>
</dbReference>
<protein>
    <recommendedName>
        <fullName evidence="5 7">Small ribosomal subunit protein uS14</fullName>
    </recommendedName>
</protein>
<evidence type="ECO:0000256" key="5">
    <source>
        <dbReference type="ARBA" id="ARBA00035167"/>
    </source>
</evidence>
<dbReference type="AlphaFoldDB" id="A0A0Q9YR70"/>
<comment type="caution">
    <text evidence="8">The sequence shown here is derived from an EMBL/GenBank/DDBJ whole genome shotgun (WGS) entry which is preliminary data.</text>
</comment>
<comment type="subunit">
    <text evidence="6 7">Part of the 30S ribosomal subunit. Contacts proteins S3 and S10.</text>
</comment>
<evidence type="ECO:0000256" key="3">
    <source>
        <dbReference type="ARBA" id="ARBA00022980"/>
    </source>
</evidence>
<evidence type="ECO:0000256" key="6">
    <source>
        <dbReference type="ARBA" id="ARBA00047110"/>
    </source>
</evidence>
<evidence type="ECO:0000256" key="4">
    <source>
        <dbReference type="ARBA" id="ARBA00023274"/>
    </source>
</evidence>